<dbReference type="Proteomes" id="UP000238916">
    <property type="component" value="Unassembled WGS sequence"/>
</dbReference>
<evidence type="ECO:0000313" key="2">
    <source>
        <dbReference type="Proteomes" id="UP000238916"/>
    </source>
</evidence>
<reference evidence="2" key="1">
    <citation type="submission" date="2018-02" db="EMBL/GenBank/DDBJ databases">
        <authorList>
            <person name="Hausmann B."/>
        </authorList>
    </citation>
    <scope>NUCLEOTIDE SEQUENCE [LARGE SCALE GENOMIC DNA]</scope>
    <source>
        <strain evidence="2">Peat soil MAG SbF1</strain>
    </source>
</reference>
<organism evidence="1 2">
    <name type="scientific">Candidatus Desulfosporosinus infrequens</name>
    <dbReference type="NCBI Taxonomy" id="2043169"/>
    <lineage>
        <taxon>Bacteria</taxon>
        <taxon>Bacillati</taxon>
        <taxon>Bacillota</taxon>
        <taxon>Clostridia</taxon>
        <taxon>Eubacteriales</taxon>
        <taxon>Desulfitobacteriaceae</taxon>
        <taxon>Desulfosporosinus</taxon>
    </lineage>
</organism>
<dbReference type="OrthoDB" id="5359740at2"/>
<proteinExistence type="predicted"/>
<dbReference type="AlphaFoldDB" id="A0A2U3L142"/>
<name>A0A2U3L142_9FIRM</name>
<protein>
    <submittedName>
        <fullName evidence="1">Uncharacterized protein</fullName>
    </submittedName>
</protein>
<sequence>MDYWIKNERGQSQFKGGRQDWVEAADIAGSCPEFLLDHEDELVAEEETSCYNCRFRRWTERTFICVKC</sequence>
<dbReference type="EMBL" id="OMOF01000263">
    <property type="protein sequence ID" value="SPF45598.1"/>
    <property type="molecule type" value="Genomic_DNA"/>
</dbReference>
<accession>A0A2U3L142</accession>
<evidence type="ECO:0000313" key="1">
    <source>
        <dbReference type="EMBL" id="SPF45598.1"/>
    </source>
</evidence>
<gene>
    <name evidence="1" type="ORF">SBF1_3350003</name>
</gene>